<dbReference type="GO" id="GO:0004065">
    <property type="term" value="F:arylsulfatase activity"/>
    <property type="evidence" value="ECO:0007669"/>
    <property type="project" value="TreeGrafter"/>
</dbReference>
<keyword evidence="5" id="KW-0732">Signal</keyword>
<evidence type="ECO:0000256" key="5">
    <source>
        <dbReference type="SAM" id="SignalP"/>
    </source>
</evidence>
<evidence type="ECO:0000256" key="1">
    <source>
        <dbReference type="ARBA" id="ARBA00008779"/>
    </source>
</evidence>
<dbReference type="InterPro" id="IPR000917">
    <property type="entry name" value="Sulfatase_N"/>
</dbReference>
<gene>
    <name evidence="7" type="ORF">GCM10007049_20990</name>
</gene>
<proteinExistence type="inferred from homology"/>
<feature type="domain" description="Sulfatase N-terminal" evidence="6">
    <location>
        <begin position="29"/>
        <end position="392"/>
    </location>
</feature>
<reference evidence="7" key="1">
    <citation type="journal article" date="2014" name="Int. J. Syst. Evol. Microbiol.">
        <title>Complete genome sequence of Corynebacterium casei LMG S-19264T (=DSM 44701T), isolated from a smear-ripened cheese.</title>
        <authorList>
            <consortium name="US DOE Joint Genome Institute (JGI-PGF)"/>
            <person name="Walter F."/>
            <person name="Albersmeier A."/>
            <person name="Kalinowski J."/>
            <person name="Ruckert C."/>
        </authorList>
    </citation>
    <scope>NUCLEOTIDE SEQUENCE</scope>
    <source>
        <strain evidence="7">KCTC 12368</strain>
    </source>
</reference>
<keyword evidence="4" id="KW-0106">Calcium</keyword>
<feature type="chain" id="PRO_5037724245" evidence="5">
    <location>
        <begin position="24"/>
        <end position="488"/>
    </location>
</feature>
<dbReference type="CDD" id="cd16143">
    <property type="entry name" value="ARS_like"/>
    <property type="match status" value="1"/>
</dbReference>
<dbReference type="EMBL" id="BMWX01000003">
    <property type="protein sequence ID" value="GGZ27921.1"/>
    <property type="molecule type" value="Genomic_DNA"/>
</dbReference>
<dbReference type="Pfam" id="PF00884">
    <property type="entry name" value="Sulfatase"/>
    <property type="match status" value="1"/>
</dbReference>
<dbReference type="InterPro" id="IPR017850">
    <property type="entry name" value="Alkaline_phosphatase_core_sf"/>
</dbReference>
<dbReference type="InterPro" id="IPR050738">
    <property type="entry name" value="Sulfatase"/>
</dbReference>
<evidence type="ECO:0000256" key="2">
    <source>
        <dbReference type="ARBA" id="ARBA00022723"/>
    </source>
</evidence>
<evidence type="ECO:0000256" key="4">
    <source>
        <dbReference type="ARBA" id="ARBA00022837"/>
    </source>
</evidence>
<feature type="signal peptide" evidence="5">
    <location>
        <begin position="1"/>
        <end position="23"/>
    </location>
</feature>
<dbReference type="Proteomes" id="UP000619457">
    <property type="component" value="Unassembled WGS sequence"/>
</dbReference>
<keyword evidence="2" id="KW-0479">Metal-binding</keyword>
<accession>A0A918UQT2</accession>
<dbReference type="InterPro" id="IPR024607">
    <property type="entry name" value="Sulfatase_CS"/>
</dbReference>
<reference evidence="7" key="2">
    <citation type="submission" date="2020-09" db="EMBL/GenBank/DDBJ databases">
        <authorList>
            <person name="Sun Q."/>
            <person name="Kim S."/>
        </authorList>
    </citation>
    <scope>NUCLEOTIDE SEQUENCE</scope>
    <source>
        <strain evidence="7">KCTC 12368</strain>
    </source>
</reference>
<dbReference type="PROSITE" id="PS00523">
    <property type="entry name" value="SULFATASE_1"/>
    <property type="match status" value="1"/>
</dbReference>
<dbReference type="Gene3D" id="3.30.1120.10">
    <property type="match status" value="1"/>
</dbReference>
<dbReference type="PANTHER" id="PTHR42693">
    <property type="entry name" value="ARYLSULFATASE FAMILY MEMBER"/>
    <property type="match status" value="1"/>
</dbReference>
<protein>
    <submittedName>
        <fullName evidence="7">Arylsulfatase</fullName>
    </submittedName>
</protein>
<name>A0A918UQT2_9BACT</name>
<dbReference type="GO" id="GO:0046872">
    <property type="term" value="F:metal ion binding"/>
    <property type="evidence" value="ECO:0007669"/>
    <property type="project" value="UniProtKB-KW"/>
</dbReference>
<evidence type="ECO:0000313" key="8">
    <source>
        <dbReference type="Proteomes" id="UP000619457"/>
    </source>
</evidence>
<comment type="similarity">
    <text evidence="1">Belongs to the sulfatase family.</text>
</comment>
<dbReference type="PANTHER" id="PTHR42693:SF53">
    <property type="entry name" value="ENDO-4-O-SULFATASE"/>
    <property type="match status" value="1"/>
</dbReference>
<evidence type="ECO:0000313" key="7">
    <source>
        <dbReference type="EMBL" id="GGZ27921.1"/>
    </source>
</evidence>
<organism evidence="7 8">
    <name type="scientific">Echinicola pacifica</name>
    <dbReference type="NCBI Taxonomy" id="346377"/>
    <lineage>
        <taxon>Bacteria</taxon>
        <taxon>Pseudomonadati</taxon>
        <taxon>Bacteroidota</taxon>
        <taxon>Cytophagia</taxon>
        <taxon>Cytophagales</taxon>
        <taxon>Cyclobacteriaceae</taxon>
        <taxon>Echinicola</taxon>
    </lineage>
</organism>
<evidence type="ECO:0000256" key="3">
    <source>
        <dbReference type="ARBA" id="ARBA00022801"/>
    </source>
</evidence>
<sequence>MNSVHMKKLGLILLMLMSIPVLGQNNKKPNVIFIMADDMGYGDPQCYNPASKIPTPNMNRLAEQGMRFTDAHSASSVCTPSRYSFVTGKYAWRSDLKREVLWSTYNDPLINKDEVTIADMMQSHGYATAVGGKWHLGINFLKNQGYEYVQAKDWHEKGVEGVRDVNFMNPSYGGPNDLGFDYFFGSGAGQNMEPHVFIENRYTFGLPKIWREKGQATKEGISASEVHEGWMIEGWDDTTIGPTLTEKSLAFIEENANNDKPFFLYLPTVAPHRPCTPADFAKGKSEAGERGDMVYEFDWTVGQVMAKLEELGIEENTILIVSSDNGGTPTSDDGKDYGHHSCGDLRGFKASLFEGGHRVPFIVRWPDRVSPGTQNDQLVSIMDIYPTLAEILQDEEDEIMDGISFLSLLEDASAKSRREEMVHHTYSGDYAFRSQSWKFIPKRSPEDGSWTYMLFDLENDPYEKKDLALDRPEITTALKEKLQQVINQ</sequence>
<dbReference type="AlphaFoldDB" id="A0A918UQT2"/>
<keyword evidence="8" id="KW-1185">Reference proteome</keyword>
<dbReference type="SUPFAM" id="SSF53649">
    <property type="entry name" value="Alkaline phosphatase-like"/>
    <property type="match status" value="1"/>
</dbReference>
<evidence type="ECO:0000259" key="6">
    <source>
        <dbReference type="Pfam" id="PF00884"/>
    </source>
</evidence>
<keyword evidence="3" id="KW-0378">Hydrolase</keyword>
<comment type="caution">
    <text evidence="7">The sequence shown here is derived from an EMBL/GenBank/DDBJ whole genome shotgun (WGS) entry which is preliminary data.</text>
</comment>
<dbReference type="Gene3D" id="3.40.720.10">
    <property type="entry name" value="Alkaline Phosphatase, subunit A"/>
    <property type="match status" value="1"/>
</dbReference>